<feature type="compositionally biased region" description="Polar residues" evidence="1">
    <location>
        <begin position="33"/>
        <end position="43"/>
    </location>
</feature>
<gene>
    <name evidence="2" type="ORF">ALC53_03753</name>
</gene>
<name>A0A195BNK4_9HYME</name>
<feature type="compositionally biased region" description="Basic and acidic residues" evidence="1">
    <location>
        <begin position="14"/>
        <end position="26"/>
    </location>
</feature>
<sequence length="49" mass="5395">MFGLSFGFARRHGFRSDGRRDGRGRESGVPTHASPSSWLTRTLTADGRS</sequence>
<evidence type="ECO:0000256" key="1">
    <source>
        <dbReference type="SAM" id="MobiDB-lite"/>
    </source>
</evidence>
<organism evidence="2 3">
    <name type="scientific">Atta colombica</name>
    <dbReference type="NCBI Taxonomy" id="520822"/>
    <lineage>
        <taxon>Eukaryota</taxon>
        <taxon>Metazoa</taxon>
        <taxon>Ecdysozoa</taxon>
        <taxon>Arthropoda</taxon>
        <taxon>Hexapoda</taxon>
        <taxon>Insecta</taxon>
        <taxon>Pterygota</taxon>
        <taxon>Neoptera</taxon>
        <taxon>Endopterygota</taxon>
        <taxon>Hymenoptera</taxon>
        <taxon>Apocrita</taxon>
        <taxon>Aculeata</taxon>
        <taxon>Formicoidea</taxon>
        <taxon>Formicidae</taxon>
        <taxon>Myrmicinae</taxon>
        <taxon>Atta</taxon>
    </lineage>
</organism>
<reference evidence="2 3" key="1">
    <citation type="submission" date="2015-09" db="EMBL/GenBank/DDBJ databases">
        <title>Atta colombica WGS genome.</title>
        <authorList>
            <person name="Nygaard S."/>
            <person name="Hu H."/>
            <person name="Boomsma J."/>
            <person name="Zhang G."/>
        </authorList>
    </citation>
    <scope>NUCLEOTIDE SEQUENCE [LARGE SCALE GENOMIC DNA]</scope>
    <source>
        <strain evidence="2">Treedump-2</strain>
        <tissue evidence="2">Whole body</tissue>
    </source>
</reference>
<feature type="region of interest" description="Disordered" evidence="1">
    <location>
        <begin position="12"/>
        <end position="49"/>
    </location>
</feature>
<accession>A0A195BNK4</accession>
<evidence type="ECO:0000313" key="2">
    <source>
        <dbReference type="EMBL" id="KYM86830.1"/>
    </source>
</evidence>
<dbReference type="AlphaFoldDB" id="A0A195BNK4"/>
<proteinExistence type="predicted"/>
<dbReference type="EMBL" id="KQ976438">
    <property type="protein sequence ID" value="KYM86830.1"/>
    <property type="molecule type" value="Genomic_DNA"/>
</dbReference>
<keyword evidence="3" id="KW-1185">Reference proteome</keyword>
<protein>
    <submittedName>
        <fullName evidence="2">Uncharacterized protein</fullName>
    </submittedName>
</protein>
<evidence type="ECO:0000313" key="3">
    <source>
        <dbReference type="Proteomes" id="UP000078540"/>
    </source>
</evidence>
<dbReference type="Proteomes" id="UP000078540">
    <property type="component" value="Unassembled WGS sequence"/>
</dbReference>